<dbReference type="Proteomes" id="UP000799750">
    <property type="component" value="Unassembled WGS sequence"/>
</dbReference>
<gene>
    <name evidence="2" type="ORF">BU16DRAFT_599759</name>
</gene>
<evidence type="ECO:0000313" key="2">
    <source>
        <dbReference type="EMBL" id="KAF2501719.1"/>
    </source>
</evidence>
<dbReference type="EMBL" id="MU004182">
    <property type="protein sequence ID" value="KAF2501719.1"/>
    <property type="molecule type" value="Genomic_DNA"/>
</dbReference>
<dbReference type="OrthoDB" id="5598843at2759"/>
<name>A0A6A6RAJ0_9PEZI</name>
<keyword evidence="3" id="KW-1185">Reference proteome</keyword>
<protein>
    <submittedName>
        <fullName evidence="2">Uncharacterized protein</fullName>
    </submittedName>
</protein>
<accession>A0A6A6RAJ0</accession>
<evidence type="ECO:0000313" key="3">
    <source>
        <dbReference type="Proteomes" id="UP000799750"/>
    </source>
</evidence>
<proteinExistence type="predicted"/>
<reference evidence="2" key="1">
    <citation type="journal article" date="2020" name="Stud. Mycol.">
        <title>101 Dothideomycetes genomes: a test case for predicting lifestyles and emergence of pathogens.</title>
        <authorList>
            <person name="Haridas S."/>
            <person name="Albert R."/>
            <person name="Binder M."/>
            <person name="Bloem J."/>
            <person name="Labutti K."/>
            <person name="Salamov A."/>
            <person name="Andreopoulos B."/>
            <person name="Baker S."/>
            <person name="Barry K."/>
            <person name="Bills G."/>
            <person name="Bluhm B."/>
            <person name="Cannon C."/>
            <person name="Castanera R."/>
            <person name="Culley D."/>
            <person name="Daum C."/>
            <person name="Ezra D."/>
            <person name="Gonzalez J."/>
            <person name="Henrissat B."/>
            <person name="Kuo A."/>
            <person name="Liang C."/>
            <person name="Lipzen A."/>
            <person name="Lutzoni F."/>
            <person name="Magnuson J."/>
            <person name="Mondo S."/>
            <person name="Nolan M."/>
            <person name="Ohm R."/>
            <person name="Pangilinan J."/>
            <person name="Park H.-J."/>
            <person name="Ramirez L."/>
            <person name="Alfaro M."/>
            <person name="Sun H."/>
            <person name="Tritt A."/>
            <person name="Yoshinaga Y."/>
            <person name="Zwiers L.-H."/>
            <person name="Turgeon B."/>
            <person name="Goodwin S."/>
            <person name="Spatafora J."/>
            <person name="Crous P."/>
            <person name="Grigoriev I."/>
        </authorList>
    </citation>
    <scope>NUCLEOTIDE SEQUENCE</scope>
    <source>
        <strain evidence="2">CBS 269.34</strain>
    </source>
</reference>
<sequence>MSGTGENRYQLQPQQQQQRGDNRSGANTPRDGRAQPMNAVPGNVWGVEGKGKSGGALRGGEARTPDGASTPVRPPPTQDSHVPVKEFNSGEVKEFLKKSEWFCVLDQPSAHYKVAGDSVAKRSSGAWGSRGNMSHQMPNGQDFFTQLKKQLQTLDASKG</sequence>
<organism evidence="2 3">
    <name type="scientific">Lophium mytilinum</name>
    <dbReference type="NCBI Taxonomy" id="390894"/>
    <lineage>
        <taxon>Eukaryota</taxon>
        <taxon>Fungi</taxon>
        <taxon>Dikarya</taxon>
        <taxon>Ascomycota</taxon>
        <taxon>Pezizomycotina</taxon>
        <taxon>Dothideomycetes</taxon>
        <taxon>Pleosporomycetidae</taxon>
        <taxon>Mytilinidiales</taxon>
        <taxon>Mytilinidiaceae</taxon>
        <taxon>Lophium</taxon>
    </lineage>
</organism>
<feature type="region of interest" description="Disordered" evidence="1">
    <location>
        <begin position="1"/>
        <end position="83"/>
    </location>
</feature>
<evidence type="ECO:0000256" key="1">
    <source>
        <dbReference type="SAM" id="MobiDB-lite"/>
    </source>
</evidence>
<dbReference type="AlphaFoldDB" id="A0A6A6RAJ0"/>